<proteinExistence type="predicted"/>
<name>A0A2M6W267_9BACT</name>
<dbReference type="Proteomes" id="UP000229362">
    <property type="component" value="Unassembled WGS sequence"/>
</dbReference>
<gene>
    <name evidence="1" type="ORF">COU33_00750</name>
</gene>
<reference evidence="2" key="1">
    <citation type="submission" date="2017-09" db="EMBL/GenBank/DDBJ databases">
        <title>Depth-based differentiation of microbial function through sediment-hosted aquifers and enrichment of novel symbionts in the deep terrestrial subsurface.</title>
        <authorList>
            <person name="Probst A.J."/>
            <person name="Ladd B."/>
            <person name="Jarett J.K."/>
            <person name="Geller-Mcgrath D.E."/>
            <person name="Sieber C.M.K."/>
            <person name="Emerson J.B."/>
            <person name="Anantharaman K."/>
            <person name="Thomas B.C."/>
            <person name="Malmstrom R."/>
            <person name="Stieglmeier M."/>
            <person name="Klingl A."/>
            <person name="Woyke T."/>
            <person name="Ryan C.M."/>
            <person name="Banfield J.F."/>
        </authorList>
    </citation>
    <scope>NUCLEOTIDE SEQUENCE [LARGE SCALE GENOMIC DNA]</scope>
</reference>
<dbReference type="EMBL" id="PFBZ01000030">
    <property type="protein sequence ID" value="PIT86878.1"/>
    <property type="molecule type" value="Genomic_DNA"/>
</dbReference>
<dbReference type="AlphaFoldDB" id="A0A2M6W267"/>
<comment type="caution">
    <text evidence="1">The sequence shown here is derived from an EMBL/GenBank/DDBJ whole genome shotgun (WGS) entry which is preliminary data.</text>
</comment>
<sequence length="117" mass="13367">MCVYLETSFIVILYRRVGNIFCDVEGVEAYNGMQVMEYLMRFFAEIPQAGFDRVLQAVSLEPASTQVTDRVIRHLNNQEVALQLGRALGLLSTERAKITPLGEDFVRTWDSRDPTKH</sequence>
<evidence type="ECO:0000313" key="1">
    <source>
        <dbReference type="EMBL" id="PIT86878.1"/>
    </source>
</evidence>
<accession>A0A2M6W267</accession>
<evidence type="ECO:0000313" key="2">
    <source>
        <dbReference type="Proteomes" id="UP000229362"/>
    </source>
</evidence>
<protein>
    <submittedName>
        <fullName evidence="1">Uncharacterized protein</fullName>
    </submittedName>
</protein>
<organism evidence="1 2">
    <name type="scientific">Candidatus Magasanikbacteria bacterium CG10_big_fil_rev_8_21_14_0_10_43_6</name>
    <dbReference type="NCBI Taxonomy" id="1974650"/>
    <lineage>
        <taxon>Bacteria</taxon>
        <taxon>Candidatus Magasanikiibacteriota</taxon>
    </lineage>
</organism>